<protein>
    <recommendedName>
        <fullName evidence="2">Altered inheritance of mitochondria protein 6</fullName>
    </recommendedName>
</protein>
<dbReference type="EMBL" id="FN392321">
    <property type="protein sequence ID" value="CAY70019.1"/>
    <property type="molecule type" value="Genomic_DNA"/>
</dbReference>
<dbReference type="HOGENOM" id="CLU_031561_1_0_1"/>
<evidence type="ECO:0000256" key="1">
    <source>
        <dbReference type="ARBA" id="ARBA00008858"/>
    </source>
</evidence>
<reference evidence="4 5" key="1">
    <citation type="journal article" date="2009" name="Nat. Biotechnol.">
        <title>Genome sequence of the recombinant protein production host Pichia pastoris.</title>
        <authorList>
            <person name="De Schutter K."/>
            <person name="Lin Y.C."/>
            <person name="Tiels P."/>
            <person name="Van Hecke A."/>
            <person name="Glinka S."/>
            <person name="Weber-Lehmann J."/>
            <person name="Rouze P."/>
            <person name="Van de Peer Y."/>
            <person name="Callewaert N."/>
        </authorList>
    </citation>
    <scope>NUCLEOTIDE SEQUENCE [LARGE SCALE GENOMIC DNA]</scope>
    <source>
        <strain evidence="5">GS115 / ATCC 20864</strain>
    </source>
</reference>
<organism evidence="4 5">
    <name type="scientific">Komagataella phaffii (strain GS115 / ATCC 20864)</name>
    <name type="common">Yeast</name>
    <name type="synonym">Pichia pastoris</name>
    <dbReference type="NCBI Taxonomy" id="644223"/>
    <lineage>
        <taxon>Eukaryota</taxon>
        <taxon>Fungi</taxon>
        <taxon>Dikarya</taxon>
        <taxon>Ascomycota</taxon>
        <taxon>Saccharomycotina</taxon>
        <taxon>Pichiomycetes</taxon>
        <taxon>Pichiales</taxon>
        <taxon>Pichiaceae</taxon>
        <taxon>Komagataella</taxon>
    </lineage>
</organism>
<dbReference type="AlphaFoldDB" id="C4R3I4"/>
<keyword evidence="5" id="KW-1185">Reference proteome</keyword>
<proteinExistence type="inferred from homology"/>
<dbReference type="InterPro" id="IPR017946">
    <property type="entry name" value="PLC-like_Pdiesterase_TIM-brl"/>
</dbReference>
<dbReference type="Proteomes" id="UP000000314">
    <property type="component" value="Chromosome 3"/>
</dbReference>
<name>C4R3I4_KOMPG</name>
<evidence type="ECO:0000313" key="5">
    <source>
        <dbReference type="Proteomes" id="UP000000314"/>
    </source>
</evidence>
<dbReference type="PANTHER" id="PTHR31571:SF1">
    <property type="entry name" value="ALTERED INHERITANCE OF MITOCHONDRIA PROTEIN 6"/>
    <property type="match status" value="1"/>
</dbReference>
<dbReference type="InterPro" id="IPR051236">
    <property type="entry name" value="HAT_RTT109-like"/>
</dbReference>
<evidence type="ECO:0000313" key="4">
    <source>
        <dbReference type="EMBL" id="CAY70019.1"/>
    </source>
</evidence>
<keyword evidence="3" id="KW-1133">Transmembrane helix</keyword>
<dbReference type="RefSeq" id="XP_002492299.1">
    <property type="nucleotide sequence ID" value="XM_002492254.1"/>
</dbReference>
<dbReference type="InParanoid" id="C4R3I4"/>
<dbReference type="SUPFAM" id="SSF51695">
    <property type="entry name" value="PLC-like phosphodiesterases"/>
    <property type="match status" value="1"/>
</dbReference>
<dbReference type="FunCoup" id="C4R3I4">
    <property type="interactions" value="7"/>
</dbReference>
<dbReference type="GO" id="GO:0008081">
    <property type="term" value="F:phosphoric diester hydrolase activity"/>
    <property type="evidence" value="ECO:0007669"/>
    <property type="project" value="InterPro"/>
</dbReference>
<dbReference type="InterPro" id="IPR039559">
    <property type="entry name" value="AIM6_PI-PLC-like_dom"/>
</dbReference>
<feature type="transmembrane region" description="Helical" evidence="3">
    <location>
        <begin position="44"/>
        <end position="64"/>
    </location>
</feature>
<dbReference type="OrthoDB" id="4153866at2759"/>
<sequence length="364" mass="42287">MFGMLTETQAQQEERLLDEEEKIAPTAIYDLELLRECKSSRRRWKFFCVLVFILTFTSVAQLYLSLSEFKNQLLITTLNRVKSAELTKDIDIIPIHSHNDEWRRLPLYDALKVGAQSVEADIWYFDSDPETIFVGHNKVFLSSKWNLDDMYLNPLFSLIGQNNIAKRFEDENVSTRRNGIFYNNLHQTLYFYLDIKSNGEKTMAALEDKLSHFINNEYLSYYDSETDEFVEGPITVIITGNYPYDFIVSKTKRFFFIDAPLFKFKDDEELAKYNHSSISLASSASLYELTESRRALGGVSGLSESQVETISSYIDIAHNNDIKVRVWETPSWPIRTRNEVWKQLITLGVDTLNVDDLYAATTFF</sequence>
<gene>
    <name evidence="4" type="ordered locus">PAS_chr3_0089</name>
</gene>
<dbReference type="CDD" id="cd08577">
    <property type="entry name" value="PI-PLCc_GDPD_SF_unchar3"/>
    <property type="match status" value="1"/>
</dbReference>
<accession>C4R3I4</accession>
<dbReference type="GO" id="GO:0006629">
    <property type="term" value="P:lipid metabolic process"/>
    <property type="evidence" value="ECO:0007669"/>
    <property type="project" value="InterPro"/>
</dbReference>
<keyword evidence="3" id="KW-0472">Membrane</keyword>
<evidence type="ECO:0000256" key="3">
    <source>
        <dbReference type="SAM" id="Phobius"/>
    </source>
</evidence>
<evidence type="ECO:0000256" key="2">
    <source>
        <dbReference type="ARBA" id="ARBA00014286"/>
    </source>
</evidence>
<dbReference type="GeneID" id="8199372"/>
<dbReference type="OMA" id="HWGCTGV"/>
<dbReference type="PANTHER" id="PTHR31571">
    <property type="entry name" value="ALTERED INHERITANCE OF MITOCHONDRIA PROTEIN 6"/>
    <property type="match status" value="1"/>
</dbReference>
<comment type="similarity">
    <text evidence="1">Belongs to the AIM6 family.</text>
</comment>
<dbReference type="KEGG" id="ppa:PAS_chr3_0089"/>
<dbReference type="eggNOG" id="ENOG502QVA8">
    <property type="taxonomic scope" value="Eukaryota"/>
</dbReference>
<keyword evidence="3" id="KW-0812">Transmembrane</keyword>